<dbReference type="InterPro" id="IPR037278">
    <property type="entry name" value="ARFGAP/RecO"/>
</dbReference>
<evidence type="ECO:0000256" key="9">
    <source>
        <dbReference type="SAM" id="MobiDB-lite"/>
    </source>
</evidence>
<keyword evidence="13" id="KW-1185">Reference proteome</keyword>
<dbReference type="InterPro" id="IPR038508">
    <property type="entry name" value="ArfGAP_dom_sf"/>
</dbReference>
<keyword evidence="4 8" id="KW-0863">Zinc-finger</keyword>
<keyword evidence="6" id="KW-0175">Coiled coil</keyword>
<dbReference type="Gene3D" id="1.10.220.150">
    <property type="entry name" value="Arf GTPase activating protein"/>
    <property type="match status" value="1"/>
</dbReference>
<dbReference type="FunFam" id="1.10.220.150:FF:000019">
    <property type="entry name" value="ADP-ribosylation factor GTPase-activating protein AGD1"/>
    <property type="match status" value="1"/>
</dbReference>
<evidence type="ECO:0000256" key="7">
    <source>
        <dbReference type="PROSITE-ProRule" id="PRU00023"/>
    </source>
</evidence>
<dbReference type="PRINTS" id="PR00405">
    <property type="entry name" value="REVINTRACTNG"/>
</dbReference>
<accession>A0AAD5ZB56</accession>
<dbReference type="SMART" id="SM00248">
    <property type="entry name" value="ANK"/>
    <property type="match status" value="2"/>
</dbReference>
<reference evidence="12 13" key="1">
    <citation type="journal article" date="2022" name="Cell">
        <title>Repeat-based holocentromeres influence genome architecture and karyotype evolution.</title>
        <authorList>
            <person name="Hofstatter P.G."/>
            <person name="Thangavel G."/>
            <person name="Lux T."/>
            <person name="Neumann P."/>
            <person name="Vondrak T."/>
            <person name="Novak P."/>
            <person name="Zhang M."/>
            <person name="Costa L."/>
            <person name="Castellani M."/>
            <person name="Scott A."/>
            <person name="Toegelov H."/>
            <person name="Fuchs J."/>
            <person name="Mata-Sucre Y."/>
            <person name="Dias Y."/>
            <person name="Vanzela A.L.L."/>
            <person name="Huettel B."/>
            <person name="Almeida C.C.S."/>
            <person name="Simkova H."/>
            <person name="Souza G."/>
            <person name="Pedrosa-Harand A."/>
            <person name="Macas J."/>
            <person name="Mayer K.F.X."/>
            <person name="Houben A."/>
            <person name="Marques A."/>
        </authorList>
    </citation>
    <scope>NUCLEOTIDE SEQUENCE [LARGE SCALE GENOMIC DNA]</scope>
    <source>
        <strain evidence="12">RhyTen1mFocal</strain>
    </source>
</reference>
<dbReference type="Gene3D" id="1.25.40.20">
    <property type="entry name" value="Ankyrin repeat-containing domain"/>
    <property type="match status" value="1"/>
</dbReference>
<dbReference type="InterPro" id="IPR011993">
    <property type="entry name" value="PH-like_dom_sf"/>
</dbReference>
<evidence type="ECO:0000256" key="2">
    <source>
        <dbReference type="ARBA" id="ARBA00022723"/>
    </source>
</evidence>
<name>A0AAD5ZB56_9POAL</name>
<dbReference type="CDD" id="cd08204">
    <property type="entry name" value="ArfGap"/>
    <property type="match status" value="1"/>
</dbReference>
<organism evidence="12 13">
    <name type="scientific">Rhynchospora tenuis</name>
    <dbReference type="NCBI Taxonomy" id="198213"/>
    <lineage>
        <taxon>Eukaryota</taxon>
        <taxon>Viridiplantae</taxon>
        <taxon>Streptophyta</taxon>
        <taxon>Embryophyta</taxon>
        <taxon>Tracheophyta</taxon>
        <taxon>Spermatophyta</taxon>
        <taxon>Magnoliopsida</taxon>
        <taxon>Liliopsida</taxon>
        <taxon>Poales</taxon>
        <taxon>Cyperaceae</taxon>
        <taxon>Cyperoideae</taxon>
        <taxon>Rhynchosporeae</taxon>
        <taxon>Rhynchospora</taxon>
    </lineage>
</organism>
<dbReference type="PANTHER" id="PTHR23180">
    <property type="entry name" value="CENTAURIN/ARF"/>
    <property type="match status" value="1"/>
</dbReference>
<dbReference type="GO" id="GO:0005737">
    <property type="term" value="C:cytoplasm"/>
    <property type="evidence" value="ECO:0007669"/>
    <property type="project" value="InterPro"/>
</dbReference>
<keyword evidence="1" id="KW-0343">GTPase activation</keyword>
<dbReference type="PANTHER" id="PTHR23180:SF244">
    <property type="entry name" value="ADP-RIBOSYLATION FACTOR GTPASE-ACTIVATING PROTEIN AGD2"/>
    <property type="match status" value="1"/>
</dbReference>
<dbReference type="Pfam" id="PF01412">
    <property type="entry name" value="ArfGap"/>
    <property type="match status" value="1"/>
</dbReference>
<dbReference type="SUPFAM" id="SSF48403">
    <property type="entry name" value="Ankyrin repeat"/>
    <property type="match status" value="1"/>
</dbReference>
<proteinExistence type="predicted"/>
<dbReference type="GO" id="GO:0008270">
    <property type="term" value="F:zinc ion binding"/>
    <property type="evidence" value="ECO:0007669"/>
    <property type="project" value="UniProtKB-KW"/>
</dbReference>
<dbReference type="SMART" id="SM00233">
    <property type="entry name" value="PH"/>
    <property type="match status" value="1"/>
</dbReference>
<dbReference type="Pfam" id="PF12796">
    <property type="entry name" value="Ank_2"/>
    <property type="match status" value="1"/>
</dbReference>
<dbReference type="SUPFAM" id="SSF103657">
    <property type="entry name" value="BAR/IMD domain-like"/>
    <property type="match status" value="1"/>
</dbReference>
<evidence type="ECO:0000259" key="11">
    <source>
        <dbReference type="PROSITE" id="PS50115"/>
    </source>
</evidence>
<dbReference type="SMART" id="SM00721">
    <property type="entry name" value="BAR"/>
    <property type="match status" value="1"/>
</dbReference>
<dbReference type="InterPro" id="IPR004148">
    <property type="entry name" value="BAR_dom"/>
</dbReference>
<dbReference type="SUPFAM" id="SSF50729">
    <property type="entry name" value="PH domain-like"/>
    <property type="match status" value="1"/>
</dbReference>
<keyword evidence="7" id="KW-0040">ANK repeat</keyword>
<dbReference type="InterPro" id="IPR001164">
    <property type="entry name" value="ArfGAP_dom"/>
</dbReference>
<dbReference type="SUPFAM" id="SSF57863">
    <property type="entry name" value="ArfGap/RecO-like zinc finger"/>
    <property type="match status" value="1"/>
</dbReference>
<feature type="compositionally biased region" description="Low complexity" evidence="9">
    <location>
        <begin position="322"/>
        <end position="335"/>
    </location>
</feature>
<evidence type="ECO:0000256" key="3">
    <source>
        <dbReference type="ARBA" id="ARBA00022737"/>
    </source>
</evidence>
<dbReference type="InterPro" id="IPR035670">
    <property type="entry name" value="AGD1/2/3/4_BAR_plant"/>
</dbReference>
<dbReference type="Pfam" id="PF00169">
    <property type="entry name" value="PH"/>
    <property type="match status" value="1"/>
</dbReference>
<dbReference type="PROSITE" id="PS50003">
    <property type="entry name" value="PH_DOMAIN"/>
    <property type="match status" value="1"/>
</dbReference>
<evidence type="ECO:0000256" key="8">
    <source>
        <dbReference type="PROSITE-ProRule" id="PRU00288"/>
    </source>
</evidence>
<dbReference type="GO" id="GO:0005096">
    <property type="term" value="F:GTPase activator activity"/>
    <property type="evidence" value="ECO:0007669"/>
    <property type="project" value="UniProtKB-KW"/>
</dbReference>
<evidence type="ECO:0000313" key="13">
    <source>
        <dbReference type="Proteomes" id="UP001210211"/>
    </source>
</evidence>
<dbReference type="Gene3D" id="1.20.1270.60">
    <property type="entry name" value="Arfaptin homology (AH) domain/BAR domain"/>
    <property type="match status" value="1"/>
</dbReference>
<feature type="repeat" description="ANK" evidence="7">
    <location>
        <begin position="690"/>
        <end position="722"/>
    </location>
</feature>
<dbReference type="PROSITE" id="PS50088">
    <property type="entry name" value="ANK_REPEAT"/>
    <property type="match status" value="2"/>
</dbReference>
<dbReference type="InterPro" id="IPR045258">
    <property type="entry name" value="ACAP1/2/3-like"/>
</dbReference>
<dbReference type="Gene3D" id="2.30.29.30">
    <property type="entry name" value="Pleckstrin-homology domain (PH domain)/Phosphotyrosine-binding domain (PTB)"/>
    <property type="match status" value="1"/>
</dbReference>
<dbReference type="Pfam" id="PF16746">
    <property type="entry name" value="BAR_3"/>
    <property type="match status" value="1"/>
</dbReference>
<evidence type="ECO:0000256" key="5">
    <source>
        <dbReference type="ARBA" id="ARBA00022833"/>
    </source>
</evidence>
<evidence type="ECO:0000256" key="1">
    <source>
        <dbReference type="ARBA" id="ARBA00022468"/>
    </source>
</evidence>
<keyword evidence="5" id="KW-0862">Zinc</keyword>
<keyword evidence="2" id="KW-0479">Metal-binding</keyword>
<evidence type="ECO:0000313" key="12">
    <source>
        <dbReference type="EMBL" id="KAJ3690162.1"/>
    </source>
</evidence>
<dbReference type="CDD" id="cd13250">
    <property type="entry name" value="PH_ACAP"/>
    <property type="match status" value="1"/>
</dbReference>
<feature type="domain" description="PH" evidence="10">
    <location>
        <begin position="284"/>
        <end position="412"/>
    </location>
</feature>
<dbReference type="InterPro" id="IPR036770">
    <property type="entry name" value="Ankyrin_rpt-contain_sf"/>
</dbReference>
<dbReference type="InterPro" id="IPR002110">
    <property type="entry name" value="Ankyrin_rpt"/>
</dbReference>
<dbReference type="InterPro" id="IPR001849">
    <property type="entry name" value="PH_domain"/>
</dbReference>
<dbReference type="InterPro" id="IPR027267">
    <property type="entry name" value="AH/BAR_dom_sf"/>
</dbReference>
<dbReference type="Proteomes" id="UP001210211">
    <property type="component" value="Unassembled WGS sequence"/>
</dbReference>
<gene>
    <name evidence="12" type="ORF">LUZ61_019326</name>
</gene>
<comment type="caution">
    <text evidence="12">The sequence shown here is derived from an EMBL/GenBank/DDBJ whole genome shotgun (WGS) entry which is preliminary data.</text>
</comment>
<dbReference type="SMART" id="SM00105">
    <property type="entry name" value="ArfGap"/>
    <property type="match status" value="1"/>
</dbReference>
<keyword evidence="3" id="KW-0677">Repeat</keyword>
<dbReference type="CDD" id="cd07606">
    <property type="entry name" value="BAR_SFC_plant"/>
    <property type="match status" value="1"/>
</dbReference>
<protein>
    <submittedName>
        <fullName evidence="12">Uncharacterized protein</fullName>
    </submittedName>
</protein>
<dbReference type="AlphaFoldDB" id="A0AAD5ZB56"/>
<evidence type="ECO:0000259" key="10">
    <source>
        <dbReference type="PROSITE" id="PS50003"/>
    </source>
</evidence>
<evidence type="ECO:0000256" key="4">
    <source>
        <dbReference type="ARBA" id="ARBA00022771"/>
    </source>
</evidence>
<feature type="domain" description="Arf-GAP" evidence="11">
    <location>
        <begin position="451"/>
        <end position="588"/>
    </location>
</feature>
<sequence length="757" mass="84399">MEEAFANLEDSPMFRKKVSTMEASVNELKARCEILQDGSKGLMKILGDAYKGDLSFADSLEAFGAGKDDQLSVAIGGPVMAKFTAVFKELGTYKELLHSQVDHMLSDRLSQFISVDLYNVKDCRQRLDKATAEYDQARERCMSVKKGTKPEVVADLEEDLHNSRSTFERCRFNLVTALANIEAKKKYEFLEATSAIVDAHLRYFKQGYEVLCKLESFVDQVLTYCLQSREAMASKQDNLAKRIQEFRIQDELANSRTVSNMGTSTSGNGLMPLVVAPTSNGEVQIIKQGYLLKRSSNLRADWKRRFFVLDSHGTLYYYRNKGGQSQQSSGSSEGSGMFGRFKISNQKTPSKGEDHLGYQTVDLRISTIKLDSEQSNLRFCFRLISPAKTFTLQAENEADRMDWTEKITGAITSLLNSSSSGQISSGGSQIGDGSFTMGKDAESLAVEEGSTTVSHILRSISGNENCAECGAPGPEWASLNLGILVCIECSGAHRNLGVHISKVRSLTLDVKVWEPVVIDLFQNLGNTFSNSVWEELLPQDHTEGMDESDRCIYPIGKPNPNDSFARKEKYIQSKYADRSFLIQTTDQPSITLWEAIKSNDIKEAYRLLVKSSINSNTQYDDISNNKMYHSFEMPSSKSREKKQIDPSNCQNIMECFQGCSLLHLACQNGYGTMAELLLQFGADINAQDFHGRTALHHTVLIENDELAKYLLKRGTRTTITDGGGLTALERRMDLGAITDDELFLLFVNDSGNTSHRN</sequence>
<dbReference type="EMBL" id="JAMRDG010000002">
    <property type="protein sequence ID" value="KAJ3690162.1"/>
    <property type="molecule type" value="Genomic_DNA"/>
</dbReference>
<feature type="region of interest" description="Disordered" evidence="9">
    <location>
        <begin position="321"/>
        <end position="355"/>
    </location>
</feature>
<feature type="repeat" description="ANK" evidence="7">
    <location>
        <begin position="657"/>
        <end position="689"/>
    </location>
</feature>
<dbReference type="PROSITE" id="PS50115">
    <property type="entry name" value="ARFGAP"/>
    <property type="match status" value="1"/>
</dbReference>
<dbReference type="PROSITE" id="PS50297">
    <property type="entry name" value="ANK_REP_REGION"/>
    <property type="match status" value="2"/>
</dbReference>
<evidence type="ECO:0000256" key="6">
    <source>
        <dbReference type="ARBA" id="ARBA00023054"/>
    </source>
</evidence>